<proteinExistence type="predicted"/>
<reference evidence="2 3" key="1">
    <citation type="submission" date="2021-09" db="EMBL/GenBank/DDBJ databases">
        <title>Genomic insights and catalytic innovation underlie evolution of tropane alkaloids biosynthesis.</title>
        <authorList>
            <person name="Wang Y.-J."/>
            <person name="Tian T."/>
            <person name="Huang J.-P."/>
            <person name="Huang S.-X."/>
        </authorList>
    </citation>
    <scope>NUCLEOTIDE SEQUENCE [LARGE SCALE GENOMIC DNA]</scope>
    <source>
        <strain evidence="2">KIB-2018</strain>
        <tissue evidence="2">Leaf</tissue>
    </source>
</reference>
<dbReference type="Proteomes" id="UP001159364">
    <property type="component" value="Linkage Group LG12"/>
</dbReference>
<keyword evidence="3" id="KW-1185">Reference proteome</keyword>
<evidence type="ECO:0000256" key="1">
    <source>
        <dbReference type="SAM" id="MobiDB-lite"/>
    </source>
</evidence>
<dbReference type="PANTHER" id="PTHR34680:SF3">
    <property type="entry name" value="EXPRESSED PROTEIN"/>
    <property type="match status" value="1"/>
</dbReference>
<sequence>MRIRKSGKFSVLLFMQESGVEPVQAYSCQLNQSPWDVIPVSEEECKEGRTSKENGTVEDSIDAVRRERVRSTLKGPRSGRRKLSTRKKQSQDTDDEKFFYYSGFGPKWLGKRRATDKAEGNNGACRDPENGDSSSVTMDASSSKDVSSSSMET</sequence>
<comment type="caution">
    <text evidence="2">The sequence shown here is derived from an EMBL/GenBank/DDBJ whole genome shotgun (WGS) entry which is preliminary data.</text>
</comment>
<evidence type="ECO:0000313" key="3">
    <source>
        <dbReference type="Proteomes" id="UP001159364"/>
    </source>
</evidence>
<accession>A0AAV8S8X1</accession>
<feature type="compositionally biased region" description="Low complexity" evidence="1">
    <location>
        <begin position="132"/>
        <end position="153"/>
    </location>
</feature>
<feature type="compositionally biased region" description="Basic residues" evidence="1">
    <location>
        <begin position="77"/>
        <end position="88"/>
    </location>
</feature>
<gene>
    <name evidence="2" type="ORF">K2173_003388</name>
</gene>
<evidence type="ECO:0000313" key="2">
    <source>
        <dbReference type="EMBL" id="KAJ8748490.1"/>
    </source>
</evidence>
<name>A0AAV8S8X1_9ROSI</name>
<feature type="region of interest" description="Disordered" evidence="1">
    <location>
        <begin position="112"/>
        <end position="153"/>
    </location>
</feature>
<evidence type="ECO:0008006" key="4">
    <source>
        <dbReference type="Google" id="ProtNLM"/>
    </source>
</evidence>
<dbReference type="EMBL" id="JAIWQS010000012">
    <property type="protein sequence ID" value="KAJ8748490.1"/>
    <property type="molecule type" value="Genomic_DNA"/>
</dbReference>
<organism evidence="2 3">
    <name type="scientific">Erythroxylum novogranatense</name>
    <dbReference type="NCBI Taxonomy" id="1862640"/>
    <lineage>
        <taxon>Eukaryota</taxon>
        <taxon>Viridiplantae</taxon>
        <taxon>Streptophyta</taxon>
        <taxon>Embryophyta</taxon>
        <taxon>Tracheophyta</taxon>
        <taxon>Spermatophyta</taxon>
        <taxon>Magnoliopsida</taxon>
        <taxon>eudicotyledons</taxon>
        <taxon>Gunneridae</taxon>
        <taxon>Pentapetalae</taxon>
        <taxon>rosids</taxon>
        <taxon>fabids</taxon>
        <taxon>Malpighiales</taxon>
        <taxon>Erythroxylaceae</taxon>
        <taxon>Erythroxylum</taxon>
    </lineage>
</organism>
<dbReference type="PANTHER" id="PTHR34680">
    <property type="entry name" value="EXPRESSED PROTEIN"/>
    <property type="match status" value="1"/>
</dbReference>
<dbReference type="AlphaFoldDB" id="A0AAV8S8X1"/>
<feature type="region of interest" description="Disordered" evidence="1">
    <location>
        <begin position="44"/>
        <end position="94"/>
    </location>
</feature>
<protein>
    <recommendedName>
        <fullName evidence="4">Late embryogenesis abundant protein</fullName>
    </recommendedName>
</protein>